<evidence type="ECO:0000313" key="2">
    <source>
        <dbReference type="EMBL" id="NOV50549.1"/>
    </source>
</evidence>
<protein>
    <submittedName>
        <fullName evidence="2">Putative secreted protein</fullName>
    </submittedName>
</protein>
<sequence>MNLLLMIILLHLLQIIQVEMDYTLLNHHHQKKEHPKQNKKFIKVLMKTSVLLILLKKKIQEEESLHQRKYILKSIINIMAIIT</sequence>
<keyword evidence="1" id="KW-0732">Signal</keyword>
<feature type="signal peptide" evidence="1">
    <location>
        <begin position="1"/>
        <end position="20"/>
    </location>
</feature>
<organism evidence="2">
    <name type="scientific">Xenopsylla cheopis</name>
    <name type="common">Oriental rat flea</name>
    <name type="synonym">Pulex cheopis</name>
    <dbReference type="NCBI Taxonomy" id="163159"/>
    <lineage>
        <taxon>Eukaryota</taxon>
        <taxon>Metazoa</taxon>
        <taxon>Ecdysozoa</taxon>
        <taxon>Arthropoda</taxon>
        <taxon>Hexapoda</taxon>
        <taxon>Insecta</taxon>
        <taxon>Pterygota</taxon>
        <taxon>Neoptera</taxon>
        <taxon>Endopterygota</taxon>
        <taxon>Siphonaptera</taxon>
        <taxon>Pulicidae</taxon>
        <taxon>Xenopsyllinae</taxon>
        <taxon>Xenopsylla</taxon>
    </lineage>
</organism>
<dbReference type="EMBL" id="GIIL01006823">
    <property type="protein sequence ID" value="NOV50549.1"/>
    <property type="molecule type" value="Transcribed_RNA"/>
</dbReference>
<proteinExistence type="predicted"/>
<dbReference type="AlphaFoldDB" id="A0A6M2DW37"/>
<evidence type="ECO:0000256" key="1">
    <source>
        <dbReference type="SAM" id="SignalP"/>
    </source>
</evidence>
<reference evidence="2" key="1">
    <citation type="submission" date="2020-03" db="EMBL/GenBank/DDBJ databases">
        <title>Transcriptomic Profiling of the Digestive Tract of the Rat Flea, Xenopsylla cheopis, Following Blood Feeding and Infection with Yersinia pestis.</title>
        <authorList>
            <person name="Bland D.M."/>
            <person name="Martens C.A."/>
            <person name="Virtaneva K."/>
            <person name="Kanakabandi K."/>
            <person name="Long D."/>
            <person name="Rosenke R."/>
            <person name="Saturday G.A."/>
            <person name="Hoyt F.H."/>
            <person name="Bruno D.P."/>
            <person name="Ribeiro J.M.C."/>
            <person name="Hinnebusch J."/>
        </authorList>
    </citation>
    <scope>NUCLEOTIDE SEQUENCE</scope>
</reference>
<name>A0A6M2DW37_XENCH</name>
<accession>A0A6M2DW37</accession>
<feature type="chain" id="PRO_5026755676" evidence="1">
    <location>
        <begin position="21"/>
        <end position="83"/>
    </location>
</feature>